<dbReference type="AlphaFoldDB" id="A0AAD8KGN7"/>
<sequence length="266" mass="29906">MSILVVKPLFRLPLIYIYTMINTIPITLALAQPVYIYSHCVDTENFTLNSTYETNLDYALSALPTTNSGLGFFNFSTREVNSIALCRGDVNPDVCSSCLNDSIVNLRKLCPYQKEALWFYEYCLLQYSNNTLLTYPQEKDYFYQFNPNITTDLDRFNGVLLPLMDYLIGIAAAGGPLLKFAYGNRTDPSLVTIYGLVQCAPYLTEQECSECLKDEVSRIGLNDNGKIGGKIVLLTCNFRFETYPFVNQSSVDSPPPPFRSSLPPGM</sequence>
<dbReference type="Gene3D" id="3.30.430.20">
    <property type="entry name" value="Gnk2 domain, C-X8-C-X2-C motif"/>
    <property type="match status" value="2"/>
</dbReference>
<evidence type="ECO:0000313" key="6">
    <source>
        <dbReference type="Proteomes" id="UP001229421"/>
    </source>
</evidence>
<keyword evidence="1" id="KW-0732">Signal</keyword>
<proteinExistence type="predicted"/>
<evidence type="ECO:0000256" key="2">
    <source>
        <dbReference type="ARBA" id="ARBA00022737"/>
    </source>
</evidence>
<dbReference type="Pfam" id="PF01657">
    <property type="entry name" value="Stress-antifung"/>
    <property type="match status" value="2"/>
</dbReference>
<keyword evidence="2" id="KW-0677">Repeat</keyword>
<evidence type="ECO:0000313" key="5">
    <source>
        <dbReference type="EMBL" id="KAK1419245.1"/>
    </source>
</evidence>
<dbReference type="Proteomes" id="UP001229421">
    <property type="component" value="Unassembled WGS sequence"/>
</dbReference>
<feature type="transmembrane region" description="Helical" evidence="3">
    <location>
        <begin position="12"/>
        <end position="31"/>
    </location>
</feature>
<gene>
    <name evidence="5" type="ORF">QVD17_28408</name>
</gene>
<dbReference type="PANTHER" id="PTHR32099">
    <property type="entry name" value="CYSTEINE-RICH REPEAT SECRETORY PROTEIN"/>
    <property type="match status" value="1"/>
</dbReference>
<feature type="domain" description="Gnk2-homologous" evidence="4">
    <location>
        <begin position="138"/>
        <end position="245"/>
    </location>
</feature>
<dbReference type="PROSITE" id="PS51473">
    <property type="entry name" value="GNK2"/>
    <property type="match status" value="2"/>
</dbReference>
<dbReference type="InterPro" id="IPR038408">
    <property type="entry name" value="GNK2_sf"/>
</dbReference>
<accession>A0AAD8KGN7</accession>
<reference evidence="5" key="1">
    <citation type="journal article" date="2023" name="bioRxiv">
        <title>Improved chromosome-level genome assembly for marigold (Tagetes erecta).</title>
        <authorList>
            <person name="Jiang F."/>
            <person name="Yuan L."/>
            <person name="Wang S."/>
            <person name="Wang H."/>
            <person name="Xu D."/>
            <person name="Wang A."/>
            <person name="Fan W."/>
        </authorList>
    </citation>
    <scope>NUCLEOTIDE SEQUENCE</scope>
    <source>
        <strain evidence="5">WSJ</strain>
        <tissue evidence="5">Leaf</tissue>
    </source>
</reference>
<comment type="caution">
    <text evidence="5">The sequence shown here is derived from an EMBL/GenBank/DDBJ whole genome shotgun (WGS) entry which is preliminary data.</text>
</comment>
<keyword evidence="6" id="KW-1185">Reference proteome</keyword>
<keyword evidence="3" id="KW-1133">Transmembrane helix</keyword>
<protein>
    <recommendedName>
        <fullName evidence="4">Gnk2-homologous domain-containing protein</fullName>
    </recommendedName>
</protein>
<evidence type="ECO:0000259" key="4">
    <source>
        <dbReference type="PROSITE" id="PS51473"/>
    </source>
</evidence>
<keyword evidence="3" id="KW-0812">Transmembrane</keyword>
<keyword evidence="3" id="KW-0472">Membrane</keyword>
<dbReference type="PANTHER" id="PTHR32099:SF99">
    <property type="entry name" value="GNK2-LIKE DOMAIN-CONTAINING PROTEIN"/>
    <property type="match status" value="1"/>
</dbReference>
<name>A0AAD8KGN7_TARER</name>
<evidence type="ECO:0000256" key="3">
    <source>
        <dbReference type="SAM" id="Phobius"/>
    </source>
</evidence>
<evidence type="ECO:0000256" key="1">
    <source>
        <dbReference type="ARBA" id="ARBA00022729"/>
    </source>
</evidence>
<dbReference type="InterPro" id="IPR002902">
    <property type="entry name" value="GNK2"/>
</dbReference>
<dbReference type="CDD" id="cd23509">
    <property type="entry name" value="Gnk2-like"/>
    <property type="match status" value="2"/>
</dbReference>
<dbReference type="EMBL" id="JAUHHV010000007">
    <property type="protein sequence ID" value="KAK1419245.1"/>
    <property type="molecule type" value="Genomic_DNA"/>
</dbReference>
<feature type="domain" description="Gnk2-homologous" evidence="4">
    <location>
        <begin position="34"/>
        <end position="132"/>
    </location>
</feature>
<organism evidence="5 6">
    <name type="scientific">Tagetes erecta</name>
    <name type="common">African marigold</name>
    <dbReference type="NCBI Taxonomy" id="13708"/>
    <lineage>
        <taxon>Eukaryota</taxon>
        <taxon>Viridiplantae</taxon>
        <taxon>Streptophyta</taxon>
        <taxon>Embryophyta</taxon>
        <taxon>Tracheophyta</taxon>
        <taxon>Spermatophyta</taxon>
        <taxon>Magnoliopsida</taxon>
        <taxon>eudicotyledons</taxon>
        <taxon>Gunneridae</taxon>
        <taxon>Pentapetalae</taxon>
        <taxon>asterids</taxon>
        <taxon>campanulids</taxon>
        <taxon>Asterales</taxon>
        <taxon>Asteraceae</taxon>
        <taxon>Asteroideae</taxon>
        <taxon>Heliantheae alliance</taxon>
        <taxon>Tageteae</taxon>
        <taxon>Tagetes</taxon>
    </lineage>
</organism>